<feature type="compositionally biased region" description="Polar residues" evidence="1">
    <location>
        <begin position="1"/>
        <end position="21"/>
    </location>
</feature>
<evidence type="ECO:0000256" key="1">
    <source>
        <dbReference type="SAM" id="MobiDB-lite"/>
    </source>
</evidence>
<feature type="compositionally biased region" description="Polar residues" evidence="1">
    <location>
        <begin position="37"/>
        <end position="48"/>
    </location>
</feature>
<evidence type="ECO:0000313" key="2">
    <source>
        <dbReference type="EMBL" id="KAG5998214.1"/>
    </source>
</evidence>
<feature type="compositionally biased region" description="Basic residues" evidence="1">
    <location>
        <begin position="22"/>
        <end position="36"/>
    </location>
</feature>
<dbReference type="Proteomes" id="UP000748025">
    <property type="component" value="Unassembled WGS sequence"/>
</dbReference>
<evidence type="ECO:0000313" key="3">
    <source>
        <dbReference type="Proteomes" id="UP000748025"/>
    </source>
</evidence>
<comment type="caution">
    <text evidence="2">The sequence shown here is derived from an EMBL/GenBank/DDBJ whole genome shotgun (WGS) entry which is preliminary data.</text>
</comment>
<proteinExistence type="predicted"/>
<keyword evidence="3" id="KW-1185">Reference proteome</keyword>
<dbReference type="OrthoDB" id="4958800at2759"/>
<accession>A0A9P7N8T0</accession>
<sequence length="192" mass="21617">MNAQGQKNPADTLPAGSSSTARSKKQLRHEKHHSRNRNCSSGSQTTPPTGAAASLQDAELSAYERVKKLEHFDRFNGDIEDLLTELIDKVLAGGESVELEPRPDKRDELATLMLWHAEFHALAREGEGGDRNAEDMEMRTLIAEMTDCFDKLMEKGFNKDAERTPYEALIKAFSMKKKLKESRRRRSLGVED</sequence>
<name>A0A9P7N8T0_9HYPO</name>
<dbReference type="AlphaFoldDB" id="A0A9P7N8T0"/>
<dbReference type="EMBL" id="SRPW01001881">
    <property type="protein sequence ID" value="KAG5998214.1"/>
    <property type="molecule type" value="Genomic_DNA"/>
</dbReference>
<gene>
    <name evidence="2" type="ORF">E4U43_002480</name>
</gene>
<protein>
    <submittedName>
        <fullName evidence="2">Uncharacterized protein</fullName>
    </submittedName>
</protein>
<feature type="region of interest" description="Disordered" evidence="1">
    <location>
        <begin position="1"/>
        <end position="57"/>
    </location>
</feature>
<reference evidence="2" key="1">
    <citation type="journal article" date="2020" name="bioRxiv">
        <title>Whole genome comparisons of ergot fungi reveals the divergence and evolution of species within the genus Claviceps are the result of varying mechanisms driving genome evolution and host range expansion.</title>
        <authorList>
            <person name="Wyka S.A."/>
            <person name="Mondo S.J."/>
            <person name="Liu M."/>
            <person name="Dettman J."/>
            <person name="Nalam V."/>
            <person name="Broders K.D."/>
        </authorList>
    </citation>
    <scope>NUCLEOTIDE SEQUENCE</scope>
    <source>
        <strain evidence="2">CCC 602</strain>
    </source>
</reference>
<organism evidence="2 3">
    <name type="scientific">Claviceps pusilla</name>
    <dbReference type="NCBI Taxonomy" id="123648"/>
    <lineage>
        <taxon>Eukaryota</taxon>
        <taxon>Fungi</taxon>
        <taxon>Dikarya</taxon>
        <taxon>Ascomycota</taxon>
        <taxon>Pezizomycotina</taxon>
        <taxon>Sordariomycetes</taxon>
        <taxon>Hypocreomycetidae</taxon>
        <taxon>Hypocreales</taxon>
        <taxon>Clavicipitaceae</taxon>
        <taxon>Claviceps</taxon>
    </lineage>
</organism>